<comment type="caution">
    <text evidence="9">Lacks conserved residue(s) required for the propagation of feature annotation.</text>
</comment>
<feature type="binding site" evidence="9">
    <location>
        <position position="263"/>
    </location>
    <ligand>
        <name>[4Fe-4S] cluster</name>
        <dbReference type="ChEBI" id="CHEBI:49883"/>
    </ligand>
</feature>
<feature type="binding site" evidence="9">
    <location>
        <position position="183"/>
    </location>
    <ligand>
        <name>[2Fe-2S] cluster</name>
        <dbReference type="ChEBI" id="CHEBI:190135"/>
    </ligand>
</feature>
<comment type="cofactor">
    <cofactor evidence="9">
        <name>[2Fe-2S] cluster</name>
        <dbReference type="ChEBI" id="CHEBI:190135"/>
    </cofactor>
</comment>
<comment type="cofactor">
    <cofactor evidence="1 9">
        <name>[4Fe-4S] cluster</name>
        <dbReference type="ChEBI" id="CHEBI:49883"/>
    </cofactor>
</comment>
<dbReference type="GO" id="GO:0009055">
    <property type="term" value="F:electron transfer activity"/>
    <property type="evidence" value="ECO:0007669"/>
    <property type="project" value="UniProtKB-UniRule"/>
</dbReference>
<evidence type="ECO:0000256" key="5">
    <source>
        <dbReference type="ARBA" id="ARBA00022723"/>
    </source>
</evidence>
<comment type="subcellular location">
    <subcellularLocation>
        <location evidence="9">Cytoplasm</location>
    </subcellularLocation>
    <subcellularLocation>
        <location evidence="9">Mitochondrion intermembrane space</location>
    </subcellularLocation>
</comment>
<comment type="similarity">
    <text evidence="2 9">Belongs to the anamorsin family.</text>
</comment>
<evidence type="ECO:0000259" key="10">
    <source>
        <dbReference type="Pfam" id="PF05093"/>
    </source>
</evidence>
<name>A0A8H2WFM8_9AGAM</name>
<comment type="domain">
    <text evidence="9">The N-terminal domain has structural similarity with S-adenosyl-L-methionine-dependent methyltransferases, but does not bind S-adenosyl-L-methionine. It is required for correct assembly of the 2 Fe-S clusters.</text>
</comment>
<evidence type="ECO:0000256" key="1">
    <source>
        <dbReference type="ARBA" id="ARBA00001966"/>
    </source>
</evidence>
<feature type="short sequence motif" description="Cx2C motif 1" evidence="9">
    <location>
        <begin position="249"/>
        <end position="252"/>
    </location>
</feature>
<feature type="binding site" evidence="9">
    <location>
        <position position="197"/>
    </location>
    <ligand>
        <name>[2Fe-2S] cluster</name>
        <dbReference type="ChEBI" id="CHEBI:190135"/>
    </ligand>
</feature>
<keyword evidence="8 9" id="KW-0496">Mitochondrion</keyword>
<evidence type="ECO:0000256" key="2">
    <source>
        <dbReference type="ARBA" id="ARBA00008169"/>
    </source>
</evidence>
<dbReference type="EMBL" id="CAJMWQ010000582">
    <property type="protein sequence ID" value="CAE6364951.1"/>
    <property type="molecule type" value="Genomic_DNA"/>
</dbReference>
<dbReference type="GO" id="GO:0051537">
    <property type="term" value="F:2 iron, 2 sulfur cluster binding"/>
    <property type="evidence" value="ECO:0007669"/>
    <property type="project" value="UniProtKB-UniRule"/>
</dbReference>
<dbReference type="GO" id="GO:0051539">
    <property type="term" value="F:4 iron, 4 sulfur cluster binding"/>
    <property type="evidence" value="ECO:0007669"/>
    <property type="project" value="UniProtKB-KW"/>
</dbReference>
<dbReference type="GO" id="GO:0016226">
    <property type="term" value="P:iron-sulfur cluster assembly"/>
    <property type="evidence" value="ECO:0007669"/>
    <property type="project" value="UniProtKB-UniRule"/>
</dbReference>
<feature type="region of interest" description="Fe-S binding site B" evidence="9">
    <location>
        <begin position="249"/>
        <end position="263"/>
    </location>
</feature>
<feature type="binding site" evidence="9">
    <location>
        <position position="249"/>
    </location>
    <ligand>
        <name>[4Fe-4S] cluster</name>
        <dbReference type="ChEBI" id="CHEBI:49883"/>
    </ligand>
</feature>
<feature type="binding site" evidence="9">
    <location>
        <position position="202"/>
    </location>
    <ligand>
        <name>[2Fe-2S] cluster</name>
        <dbReference type="ChEBI" id="CHEBI:190135"/>
    </ligand>
</feature>
<feature type="binding site" evidence="9">
    <location>
        <position position="200"/>
    </location>
    <ligand>
        <name>[2Fe-2S] cluster</name>
        <dbReference type="ChEBI" id="CHEBI:190135"/>
    </ligand>
</feature>
<comment type="domain">
    <text evidence="9">The C-terminal domain binds 2 Fe-S clusters but is otherwise mostly in an intrinsically disordered conformation.</text>
</comment>
<keyword evidence="6 9" id="KW-0408">Iron</keyword>
<keyword evidence="9" id="KW-0001">2Fe-2S</keyword>
<accession>A0A8H2WFM8</accession>
<feature type="short sequence motif" description="Cx2C motif 2" evidence="9">
    <location>
        <begin position="260"/>
        <end position="263"/>
    </location>
</feature>
<dbReference type="Pfam" id="PF05093">
    <property type="entry name" value="CIAPIN1"/>
    <property type="match status" value="1"/>
</dbReference>
<comment type="domain">
    <text evidence="9">The twin Cx2C motifs are involved in the recognition by the mitochondrial MIA40-ERV1 disulfide relay system. The formation of 2 disulfide bonds in the Cx2C motifs through dithiol/disulfide exchange reactions effectively traps the protein in the mitochondrial intermembrane space.</text>
</comment>
<dbReference type="InterPro" id="IPR046408">
    <property type="entry name" value="CIAPIN1"/>
</dbReference>
<dbReference type="HAMAP" id="MF_03115">
    <property type="entry name" value="Anamorsin"/>
    <property type="match status" value="1"/>
</dbReference>
<reference evidence="11" key="1">
    <citation type="submission" date="2021-01" db="EMBL/GenBank/DDBJ databases">
        <authorList>
            <person name="Kaushik A."/>
        </authorList>
    </citation>
    <scope>NUCLEOTIDE SEQUENCE</scope>
    <source>
        <strain evidence="11">AG1-1B</strain>
    </source>
</reference>
<keyword evidence="3 9" id="KW-0004">4Fe-4S</keyword>
<dbReference type="GO" id="GO:0005758">
    <property type="term" value="C:mitochondrial intermembrane space"/>
    <property type="evidence" value="ECO:0007669"/>
    <property type="project" value="UniProtKB-SubCell"/>
</dbReference>
<dbReference type="Proteomes" id="UP000663826">
    <property type="component" value="Unassembled WGS sequence"/>
</dbReference>
<organism evidence="11 12">
    <name type="scientific">Rhizoctonia solani</name>
    <dbReference type="NCBI Taxonomy" id="456999"/>
    <lineage>
        <taxon>Eukaryota</taxon>
        <taxon>Fungi</taxon>
        <taxon>Dikarya</taxon>
        <taxon>Basidiomycota</taxon>
        <taxon>Agaricomycotina</taxon>
        <taxon>Agaricomycetes</taxon>
        <taxon>Cantharellales</taxon>
        <taxon>Ceratobasidiaceae</taxon>
        <taxon>Rhizoctonia</taxon>
    </lineage>
</organism>
<evidence type="ECO:0000313" key="12">
    <source>
        <dbReference type="Proteomes" id="UP000663826"/>
    </source>
</evidence>
<dbReference type="PANTHER" id="PTHR13273">
    <property type="entry name" value="ANAMORSIN"/>
    <property type="match status" value="1"/>
</dbReference>
<protein>
    <recommendedName>
        <fullName evidence="10">Anamorsin C-terminal domain-containing protein</fullName>
    </recommendedName>
</protein>
<keyword evidence="7 9" id="KW-0411">Iron-sulfur</keyword>
<keyword evidence="4 9" id="KW-0963">Cytoplasm</keyword>
<evidence type="ECO:0000256" key="6">
    <source>
        <dbReference type="ARBA" id="ARBA00023004"/>
    </source>
</evidence>
<evidence type="ECO:0000256" key="9">
    <source>
        <dbReference type="HAMAP-Rule" id="MF_03115"/>
    </source>
</evidence>
<keyword evidence="5 9" id="KW-0479">Metal-binding</keyword>
<comment type="caution">
    <text evidence="11">The sequence shown here is derived from an EMBL/GenBank/DDBJ whole genome shotgun (WGS) entry which is preliminary data.</text>
</comment>
<feature type="binding site" evidence="9">
    <location>
        <position position="252"/>
    </location>
    <ligand>
        <name>[4Fe-4S] cluster</name>
        <dbReference type="ChEBI" id="CHEBI:49883"/>
    </ligand>
</feature>
<sequence length="286" mass="29526">MAAAIGPALVVGSLGTAQDGRYQSLITELAQSDELKSLGSSAVERQILDRILDAGTVLSPKFYSSAHVLLTEADYAAAAAQLHFFATTLAKAIVPNGKVHFSNPPQTFESDVRAAGLQVISQTNETLVAQAPAAPATPAAVKLPKRDKAAKAALWALNASSTSTIDPDSLLTAEDKAKPVPTCEPPTTNGPRRKRACKGCTCGLAEIEASEAVVMLDGMVDGDARAVSGDEKARLIAAAKAAPKATSSCGSCFLGDAFRCAGCPYLGLPAFQPGQKVEIDVGMDDI</sequence>
<dbReference type="PANTHER" id="PTHR13273:SF14">
    <property type="entry name" value="ANAMORSIN"/>
    <property type="match status" value="1"/>
</dbReference>
<evidence type="ECO:0000313" key="11">
    <source>
        <dbReference type="EMBL" id="CAE6364951.1"/>
    </source>
</evidence>
<evidence type="ECO:0000256" key="3">
    <source>
        <dbReference type="ARBA" id="ARBA00022485"/>
    </source>
</evidence>
<proteinExistence type="inferred from homology"/>
<evidence type="ECO:0000256" key="4">
    <source>
        <dbReference type="ARBA" id="ARBA00022490"/>
    </source>
</evidence>
<dbReference type="InterPro" id="IPR007785">
    <property type="entry name" value="Anamorsin"/>
</dbReference>
<feature type="domain" description="Anamorsin C-terminal" evidence="10">
    <location>
        <begin position="181"/>
        <end position="279"/>
    </location>
</feature>
<gene>
    <name evidence="11" type="ORF">RDB_LOCUS13153</name>
</gene>
<dbReference type="AlphaFoldDB" id="A0A8H2WFM8"/>
<feature type="binding site" evidence="9">
    <location>
        <position position="260"/>
    </location>
    <ligand>
        <name>[4Fe-4S] cluster</name>
        <dbReference type="ChEBI" id="CHEBI:49883"/>
    </ligand>
</feature>
<dbReference type="GO" id="GO:0046872">
    <property type="term" value="F:metal ion binding"/>
    <property type="evidence" value="ECO:0007669"/>
    <property type="project" value="UniProtKB-KW"/>
</dbReference>
<evidence type="ECO:0000256" key="8">
    <source>
        <dbReference type="ARBA" id="ARBA00023128"/>
    </source>
</evidence>
<evidence type="ECO:0000256" key="7">
    <source>
        <dbReference type="ARBA" id="ARBA00023014"/>
    </source>
</evidence>